<comment type="caution">
    <text evidence="1">The sequence shown here is derived from an EMBL/GenBank/DDBJ whole genome shotgun (WGS) entry which is preliminary data.</text>
</comment>
<accession>A0ABS9V3D6</accession>
<dbReference type="EMBL" id="JAKZGP010000049">
    <property type="protein sequence ID" value="MCH7410869.1"/>
    <property type="molecule type" value="Genomic_DNA"/>
</dbReference>
<protein>
    <recommendedName>
        <fullName evidence="3">TolB-like 6-blade propeller-like</fullName>
    </recommendedName>
</protein>
<proteinExistence type="predicted"/>
<reference evidence="1" key="1">
    <citation type="submission" date="2022-03" db="EMBL/GenBank/DDBJ databases">
        <title>De novo assembled genomes of Belliella spp. (Cyclobacteriaceae) strains.</title>
        <authorList>
            <person name="Szabo A."/>
            <person name="Korponai K."/>
            <person name="Felfoldi T."/>
        </authorList>
    </citation>
    <scope>NUCLEOTIDE SEQUENCE</scope>
    <source>
        <strain evidence="1">DSM 111904</strain>
    </source>
</reference>
<sequence>MENSTLFSTRLFIFFSLGLFLFTSCGKSSEQDQKENQEVNVYTFEIIDSVMVDYLGEVNWSAISQDGEHFLVSDWQKKDILLISSDGEILNSFNKTGDQPDAIGSSALSRPQFTKSNEWAIMGRKGISAFDYEGNQTRKASPDFPSNVSFIQADADNLLFIGEDKAIVHLMGRDEKMNYYINPEATQLELIDLKEGDFKGIITFPEESRFNNQDEIHDVMAIMPAMRVHKNKFYLAFKNDPKIYIYSLENLDTPTASITVNTDKFELKKGLDPSKADFGNIMIIPRDFSYGGIEQIFVQDEKIIIEYSSGLSESEFSDLEAENSDPNVLFSSVFQKNKKKYAVVDSEGNLTPLNFPDKAWRISFVDNQGAFWLAYNQEEELDYELIYKAKLVSQ</sequence>
<dbReference type="Proteomes" id="UP001165489">
    <property type="component" value="Unassembled WGS sequence"/>
</dbReference>
<dbReference type="SUPFAM" id="SSF75011">
    <property type="entry name" value="3-carboxy-cis,cis-mucoante lactonizing enzyme"/>
    <property type="match status" value="1"/>
</dbReference>
<evidence type="ECO:0000313" key="1">
    <source>
        <dbReference type="EMBL" id="MCH7410869.1"/>
    </source>
</evidence>
<evidence type="ECO:0008006" key="3">
    <source>
        <dbReference type="Google" id="ProtNLM"/>
    </source>
</evidence>
<organism evidence="1 2">
    <name type="scientific">Belliella filtrata</name>
    <dbReference type="NCBI Taxonomy" id="2923435"/>
    <lineage>
        <taxon>Bacteria</taxon>
        <taxon>Pseudomonadati</taxon>
        <taxon>Bacteroidota</taxon>
        <taxon>Cytophagia</taxon>
        <taxon>Cytophagales</taxon>
        <taxon>Cyclobacteriaceae</taxon>
        <taxon>Belliella</taxon>
    </lineage>
</organism>
<evidence type="ECO:0000313" key="2">
    <source>
        <dbReference type="Proteomes" id="UP001165489"/>
    </source>
</evidence>
<dbReference type="RefSeq" id="WP_241349226.1">
    <property type="nucleotide sequence ID" value="NZ_JAKZGP010000049.1"/>
</dbReference>
<keyword evidence="2" id="KW-1185">Reference proteome</keyword>
<gene>
    <name evidence="1" type="ORF">MM239_15785</name>
</gene>
<name>A0ABS9V3D6_9BACT</name>